<accession>A0ABN8UCG0</accession>
<keyword evidence="2" id="KW-1185">Reference proteome</keyword>
<dbReference type="Proteomes" id="UP001154322">
    <property type="component" value="Unassembled WGS sequence"/>
</dbReference>
<organism evidence="1 2">
    <name type="scientific">Paenibacillus melissococcoides</name>
    <dbReference type="NCBI Taxonomy" id="2912268"/>
    <lineage>
        <taxon>Bacteria</taxon>
        <taxon>Bacillati</taxon>
        <taxon>Bacillota</taxon>
        <taxon>Bacilli</taxon>
        <taxon>Bacillales</taxon>
        <taxon>Paenibacillaceae</taxon>
        <taxon>Paenibacillus</taxon>
    </lineage>
</organism>
<dbReference type="RefSeq" id="WP_261948849.1">
    <property type="nucleotide sequence ID" value="NZ_CALYLO010000012.1"/>
</dbReference>
<evidence type="ECO:0000313" key="2">
    <source>
        <dbReference type="Proteomes" id="UP001154322"/>
    </source>
</evidence>
<evidence type="ECO:0000313" key="1">
    <source>
        <dbReference type="EMBL" id="CAH8248810.1"/>
    </source>
</evidence>
<comment type="caution">
    <text evidence="1">The sequence shown here is derived from an EMBL/GenBank/DDBJ whole genome shotgun (WGS) entry which is preliminary data.</text>
</comment>
<gene>
    <name evidence="1" type="ORF">WJ0W_005994</name>
</gene>
<protein>
    <submittedName>
        <fullName evidence="1">Uncharacterized protein</fullName>
    </submittedName>
</protein>
<dbReference type="SUPFAM" id="SSF69279">
    <property type="entry name" value="Phage tail proteins"/>
    <property type="match status" value="1"/>
</dbReference>
<reference evidence="1" key="1">
    <citation type="submission" date="2022-06" db="EMBL/GenBank/DDBJ databases">
        <authorList>
            <person name="Dietemann V."/>
            <person name="Ory F."/>
            <person name="Dainat B."/>
            <person name="Oberhansli S."/>
        </authorList>
    </citation>
    <scope>NUCLEOTIDE SEQUENCE</scope>
    <source>
        <strain evidence="1">Ena-SAMPLE-TAB-26-04-2022-14:26:32:270-5432</strain>
    </source>
</reference>
<dbReference type="EMBL" id="CALYLO010000012">
    <property type="protein sequence ID" value="CAH8248810.1"/>
    <property type="molecule type" value="Genomic_DNA"/>
</dbReference>
<name>A0ABN8UCG0_9BACL</name>
<proteinExistence type="predicted"/>
<sequence length="352" mass="40244">MDLEMELFYPEIRVTIEEYELQEGIEIEVYSSADSYFDWAKVRFTEQFQDKLSISRKAPASIELGYDGEFHDVFEGYVVSPYSSANQNEIILKDGMILLEETIVSNTFLDVTPQEMLNYLLGKAGISNSVLSPKMFPKKARLPILQKTALAVIEDIRSIWKAQMPFFFSGNVFYWGEQPEQPLIYEFVYAENIISLERSGGAWELETVSVPFVRHSHVIRVQHPKVSGEFAVKKVVFSHRQRDLSELEFTFKEGGILLEDMIQAVIDKRIKEQYPHVQLAAGMLAEVTRVSEGTDIHEYNLKMLNEARTVDERFPEIPNVKSDKKFDLGDIVAVLLLYGQVDAHIIGKAAVE</sequence>